<reference evidence="1" key="1">
    <citation type="submission" date="2016-05" db="EMBL/GenBank/DDBJ databases">
        <authorList>
            <person name="Lavstsen T."/>
            <person name="Jespersen J.S."/>
        </authorList>
    </citation>
    <scope>NUCLEOTIDE SEQUENCE</scope>
    <source>
        <tissue evidence="1">Brain</tissue>
    </source>
</reference>
<sequence length="53" mass="6000">RSYLAVLAARGTSDACDVFIKSFDGGRFCSSNRTLYSCCCCHHWKRETKFPTC</sequence>
<reference evidence="1" key="2">
    <citation type="submission" date="2016-06" db="EMBL/GenBank/DDBJ databases">
        <title>The genome of a short-lived fish provides insights into sex chromosome evolution and the genetic control of aging.</title>
        <authorList>
            <person name="Reichwald K."/>
            <person name="Felder M."/>
            <person name="Petzold A."/>
            <person name="Koch P."/>
            <person name="Groth M."/>
            <person name="Platzer M."/>
        </authorList>
    </citation>
    <scope>NUCLEOTIDE SEQUENCE</scope>
    <source>
        <tissue evidence="1">Brain</tissue>
    </source>
</reference>
<organism evidence="1">
    <name type="scientific">Iconisemion striatum</name>
    <dbReference type="NCBI Taxonomy" id="60296"/>
    <lineage>
        <taxon>Eukaryota</taxon>
        <taxon>Metazoa</taxon>
        <taxon>Chordata</taxon>
        <taxon>Craniata</taxon>
        <taxon>Vertebrata</taxon>
        <taxon>Euteleostomi</taxon>
        <taxon>Actinopterygii</taxon>
        <taxon>Neopterygii</taxon>
        <taxon>Teleostei</taxon>
        <taxon>Neoteleostei</taxon>
        <taxon>Acanthomorphata</taxon>
        <taxon>Ovalentaria</taxon>
        <taxon>Atherinomorphae</taxon>
        <taxon>Cyprinodontiformes</taxon>
        <taxon>Nothobranchiidae</taxon>
        <taxon>Iconisemion</taxon>
    </lineage>
</organism>
<evidence type="ECO:0000313" key="1">
    <source>
        <dbReference type="EMBL" id="SBP20675.1"/>
    </source>
</evidence>
<dbReference type="EMBL" id="HADW01019275">
    <property type="protein sequence ID" value="SBP20675.1"/>
    <property type="molecule type" value="Transcribed_RNA"/>
</dbReference>
<proteinExistence type="predicted"/>
<name>A0A1A7XSA9_9TELE</name>
<protein>
    <submittedName>
        <fullName evidence="1">F-box protein 5</fullName>
    </submittedName>
</protein>
<gene>
    <name evidence="1" type="primary">FBXO5</name>
</gene>
<accession>A0A1A7XSA9</accession>
<dbReference type="AlphaFoldDB" id="A0A1A7XSA9"/>
<feature type="non-terminal residue" evidence="1">
    <location>
        <position position="1"/>
    </location>
</feature>